<reference evidence="2 3" key="1">
    <citation type="submission" date="2019-05" db="EMBL/GenBank/DDBJ databases">
        <title>Emergence of the Ug99 lineage of the wheat stem rust pathogen through somatic hybridization.</title>
        <authorList>
            <person name="Li F."/>
            <person name="Upadhyaya N.M."/>
            <person name="Sperschneider J."/>
            <person name="Matny O."/>
            <person name="Nguyen-Phuc H."/>
            <person name="Mago R."/>
            <person name="Raley C."/>
            <person name="Miller M.E."/>
            <person name="Silverstein K.A.T."/>
            <person name="Henningsen E."/>
            <person name="Hirsch C.D."/>
            <person name="Visser B."/>
            <person name="Pretorius Z.A."/>
            <person name="Steffenson B.J."/>
            <person name="Schwessinger B."/>
            <person name="Dodds P.N."/>
            <person name="Figueroa M."/>
        </authorList>
    </citation>
    <scope>NUCLEOTIDE SEQUENCE [LARGE SCALE GENOMIC DNA]</scope>
    <source>
        <strain evidence="2">21-0</strain>
    </source>
</reference>
<evidence type="ECO:0000313" key="3">
    <source>
        <dbReference type="Proteomes" id="UP000324748"/>
    </source>
</evidence>
<organism evidence="2 3">
    <name type="scientific">Puccinia graminis f. sp. tritici</name>
    <dbReference type="NCBI Taxonomy" id="56615"/>
    <lineage>
        <taxon>Eukaryota</taxon>
        <taxon>Fungi</taxon>
        <taxon>Dikarya</taxon>
        <taxon>Basidiomycota</taxon>
        <taxon>Pucciniomycotina</taxon>
        <taxon>Pucciniomycetes</taxon>
        <taxon>Pucciniales</taxon>
        <taxon>Pucciniaceae</taxon>
        <taxon>Puccinia</taxon>
    </lineage>
</organism>
<accession>A0A5B0NV66</accession>
<comment type="caution">
    <text evidence="2">The sequence shown here is derived from an EMBL/GenBank/DDBJ whole genome shotgun (WGS) entry which is preliminary data.</text>
</comment>
<dbReference type="EMBL" id="VSWC01000080">
    <property type="protein sequence ID" value="KAA1093197.1"/>
    <property type="molecule type" value="Genomic_DNA"/>
</dbReference>
<feature type="transmembrane region" description="Helical" evidence="1">
    <location>
        <begin position="42"/>
        <end position="69"/>
    </location>
</feature>
<keyword evidence="3" id="KW-1185">Reference proteome</keyword>
<evidence type="ECO:0000313" key="2">
    <source>
        <dbReference type="EMBL" id="KAA1093197.1"/>
    </source>
</evidence>
<proteinExistence type="predicted"/>
<protein>
    <submittedName>
        <fullName evidence="2">Uncharacterized protein</fullName>
    </submittedName>
</protein>
<dbReference type="OrthoDB" id="2505731at2759"/>
<name>A0A5B0NV66_PUCGR</name>
<dbReference type="AlphaFoldDB" id="A0A5B0NV66"/>
<feature type="transmembrane region" description="Helical" evidence="1">
    <location>
        <begin position="367"/>
        <end position="386"/>
    </location>
</feature>
<feature type="transmembrane region" description="Helical" evidence="1">
    <location>
        <begin position="186"/>
        <end position="206"/>
    </location>
</feature>
<evidence type="ECO:0000256" key="1">
    <source>
        <dbReference type="SAM" id="Phobius"/>
    </source>
</evidence>
<keyword evidence="1" id="KW-0812">Transmembrane</keyword>
<feature type="transmembrane region" description="Helical" evidence="1">
    <location>
        <begin position="143"/>
        <end position="166"/>
    </location>
</feature>
<keyword evidence="1" id="KW-0472">Membrane</keyword>
<feature type="transmembrane region" description="Helical" evidence="1">
    <location>
        <begin position="98"/>
        <end position="122"/>
    </location>
</feature>
<keyword evidence="1" id="KW-1133">Transmembrane helix</keyword>
<gene>
    <name evidence="2" type="ORF">PGT21_028388</name>
</gene>
<dbReference type="Proteomes" id="UP000324748">
    <property type="component" value="Unassembled WGS sequence"/>
</dbReference>
<feature type="transmembrane region" description="Helical" evidence="1">
    <location>
        <begin position="284"/>
        <end position="302"/>
    </location>
</feature>
<sequence>MKRTRGLSHDIALGGLPADVDPFAYISQLTTRRFTPRLPQSAIVLVAVFLVFHVLLAAFNLIILVLPYVGNARRTPWFSQKLYIYSRSGEKLYRTPLYLVNSGVLMSISQLLASVTTQAYIWMQIKMNLSEHFSLRCQFFPALGLMFIFNSYSYWSMTHCFLALYYSNKTFAVKSRRLGWLRSPLSINLFFLIFPISLTVATIVVVTRMSMVYHELQVQTRTLRATLNQGSQVWKQLQLPIHSAYEKESLSSQLAQTQAELDSLLQQTGTLVPKLSNRFNSVRSIMLFFIPATSLVFVLSYWKLTEKYKQQGSGSSNPTLQSDLSDSWKSQGNCKHLSVRSCGSRASKTFLETLRSDPQFFRLTMRAFATLLGMLTGMVFWLLAIFKLNEMMIDPYWHGVATWLPTVSGSWTAIPVAWQSVSILSGSLQFLQLTIVHMMQWRIYLDQKPQKAANSSSKLEEATLPKEHSGTGCLQLLPQNSTCDETLCQKNCLAIG</sequence>